<evidence type="ECO:0000259" key="5">
    <source>
        <dbReference type="PROSITE" id="PS51186"/>
    </source>
</evidence>
<dbReference type="Gene3D" id="3.40.630.30">
    <property type="match status" value="1"/>
</dbReference>
<organism evidence="6 7">
    <name type="scientific">Papiliotrema laurentii</name>
    <name type="common">Cryptococcus laurentii</name>
    <dbReference type="NCBI Taxonomy" id="5418"/>
    <lineage>
        <taxon>Eukaryota</taxon>
        <taxon>Fungi</taxon>
        <taxon>Dikarya</taxon>
        <taxon>Basidiomycota</taxon>
        <taxon>Agaricomycotina</taxon>
        <taxon>Tremellomycetes</taxon>
        <taxon>Tremellales</taxon>
        <taxon>Rhynchogastremaceae</taxon>
        <taxon>Papiliotrema</taxon>
    </lineage>
</organism>
<feature type="domain" description="N-acetyltransferase" evidence="5">
    <location>
        <begin position="194"/>
        <end position="365"/>
    </location>
</feature>
<keyword evidence="7" id="KW-1185">Reference proteome</keyword>
<evidence type="ECO:0000256" key="4">
    <source>
        <dbReference type="SAM" id="MobiDB-lite"/>
    </source>
</evidence>
<gene>
    <name evidence="6" type="ORF">DB88DRAFT_500532</name>
</gene>
<feature type="compositionally biased region" description="Polar residues" evidence="4">
    <location>
        <begin position="422"/>
        <end position="438"/>
    </location>
</feature>
<evidence type="ECO:0000256" key="1">
    <source>
        <dbReference type="ARBA" id="ARBA00022679"/>
    </source>
</evidence>
<comment type="caution">
    <text evidence="6">The sequence shown here is derived from an EMBL/GenBank/DDBJ whole genome shotgun (WGS) entry which is preliminary data.</text>
</comment>
<evidence type="ECO:0000256" key="3">
    <source>
        <dbReference type="ARBA" id="ARBA00024025"/>
    </source>
</evidence>
<reference evidence="6" key="1">
    <citation type="submission" date="2023-02" db="EMBL/GenBank/DDBJ databases">
        <title>Identification and recombinant expression of a fungal hydrolase from Papiliotrema laurentii that hydrolyzes apple cutin and clears colloidal polyester polyurethane.</title>
        <authorList>
            <consortium name="DOE Joint Genome Institute"/>
            <person name="Roman V.A."/>
            <person name="Bojanowski C."/>
            <person name="Crable B.R."/>
            <person name="Wagner D.N."/>
            <person name="Hung C.S."/>
            <person name="Nadeau L.J."/>
            <person name="Schratz L."/>
            <person name="Haridas S."/>
            <person name="Pangilinan J."/>
            <person name="Lipzen A."/>
            <person name="Na H."/>
            <person name="Yan M."/>
            <person name="Ng V."/>
            <person name="Grigoriev I.V."/>
            <person name="Spatafora J.W."/>
            <person name="Barlow D."/>
            <person name="Biffinger J."/>
            <person name="Kelley-Loughnane N."/>
            <person name="Varaljay V.A."/>
            <person name="Crookes-Goodson W.J."/>
        </authorList>
    </citation>
    <scope>NUCLEOTIDE SEQUENCE</scope>
    <source>
        <strain evidence="6">5307AH</strain>
    </source>
</reference>
<evidence type="ECO:0000256" key="2">
    <source>
        <dbReference type="ARBA" id="ARBA00023315"/>
    </source>
</evidence>
<dbReference type="SUPFAM" id="SSF55729">
    <property type="entry name" value="Acyl-CoA N-acyltransferases (Nat)"/>
    <property type="match status" value="1"/>
</dbReference>
<dbReference type="GO" id="GO:0031417">
    <property type="term" value="C:NatC complex"/>
    <property type="evidence" value="ECO:0007669"/>
    <property type="project" value="TreeGrafter"/>
</dbReference>
<feature type="region of interest" description="Disordered" evidence="4">
    <location>
        <begin position="69"/>
        <end position="123"/>
    </location>
</feature>
<sequence>MRTDVECTRCPRCMTAKISVVCDIRRHDGQTDPPRNCTGSAHLKPLCPLNLLSPVSFLTRPFRISQRRRMGSFNARDNGTPAISIPSLLNGRAGAPSSENGSGGHATGSISTSVGPSGSSSLSSCGSALHPSLSYASVAGGSDRRVDRGGKGKERAVDPAREVGDCICAEDAEGVLSDSLERLGVGSEESVRELVYRPYMDEERDLPGIMRLCEQELSEPYNLYTYRYFLQDWPHLTFLVFSPDDLDEPIGTIVCKQESHRGKTCRGYIAMLSIDKKWRRKGIASTLVKKAMERMIADGADEVGFYTLSGIDWDRVADDQIVLETEFDNAASLKLYEHLGFFREKRLHRFYTNGKDAFRLVLPLPDKPPETTEEAEKGRDAVSRAPELEAMFASTRSGLGGIPEEEDVYFPRSDTPHPGVSAGTTSFGGHESSPGQWTTPPPVPPRPRPFDDSMYT</sequence>
<dbReference type="CDD" id="cd04301">
    <property type="entry name" value="NAT_SF"/>
    <property type="match status" value="1"/>
</dbReference>
<protein>
    <submittedName>
        <fullName evidence="6">Acyl-CoA N-acyltransferase</fullName>
    </submittedName>
</protein>
<dbReference type="AlphaFoldDB" id="A0AAD9FM23"/>
<dbReference type="PANTHER" id="PTHR45896">
    <property type="entry name" value="N-ALPHA-ACETYLTRANSFERASE 30"/>
    <property type="match status" value="1"/>
</dbReference>
<dbReference type="InterPro" id="IPR000182">
    <property type="entry name" value="GNAT_dom"/>
</dbReference>
<dbReference type="Proteomes" id="UP001182556">
    <property type="component" value="Unassembled WGS sequence"/>
</dbReference>
<dbReference type="EMBL" id="JAODAN010000011">
    <property type="protein sequence ID" value="KAK1921374.1"/>
    <property type="molecule type" value="Genomic_DNA"/>
</dbReference>
<dbReference type="InterPro" id="IPR016181">
    <property type="entry name" value="Acyl_CoA_acyltransferase"/>
</dbReference>
<accession>A0AAD9FM23</accession>
<dbReference type="PROSITE" id="PS51186">
    <property type="entry name" value="GNAT"/>
    <property type="match status" value="1"/>
</dbReference>
<dbReference type="GO" id="GO:0004596">
    <property type="term" value="F:protein-N-terminal amino-acid acetyltransferase activity"/>
    <property type="evidence" value="ECO:0007669"/>
    <property type="project" value="InterPro"/>
</dbReference>
<evidence type="ECO:0000313" key="6">
    <source>
        <dbReference type="EMBL" id="KAK1921374.1"/>
    </source>
</evidence>
<feature type="compositionally biased region" description="Low complexity" evidence="4">
    <location>
        <begin position="108"/>
        <end position="123"/>
    </location>
</feature>
<dbReference type="InterPro" id="IPR044542">
    <property type="entry name" value="NAA30-like"/>
</dbReference>
<keyword evidence="2" id="KW-0012">Acyltransferase</keyword>
<feature type="region of interest" description="Disordered" evidence="4">
    <location>
        <begin position="396"/>
        <end position="456"/>
    </location>
</feature>
<keyword evidence="1" id="KW-0808">Transferase</keyword>
<name>A0AAD9FM23_PAPLA</name>
<comment type="similarity">
    <text evidence="3">Belongs to the acetyltransferase family. MAK3 subfamily.</text>
</comment>
<dbReference type="PANTHER" id="PTHR45896:SF1">
    <property type="entry name" value="N-ALPHA-ACETYLTRANSFERASE 30"/>
    <property type="match status" value="1"/>
</dbReference>
<proteinExistence type="inferred from homology"/>
<dbReference type="Pfam" id="PF00583">
    <property type="entry name" value="Acetyltransf_1"/>
    <property type="match status" value="1"/>
</dbReference>
<evidence type="ECO:0000313" key="7">
    <source>
        <dbReference type="Proteomes" id="UP001182556"/>
    </source>
</evidence>